<dbReference type="EMBL" id="CP001696">
    <property type="protein sequence ID" value="ACV25046.1"/>
    <property type="molecule type" value="Genomic_DNA"/>
</dbReference>
<dbReference type="GO" id="GO:0016020">
    <property type="term" value="C:membrane"/>
    <property type="evidence" value="ECO:0007669"/>
    <property type="project" value="UniProtKB-SubCell"/>
</dbReference>
<feature type="transmembrane region" description="Helical" evidence="10">
    <location>
        <begin position="824"/>
        <end position="841"/>
    </location>
</feature>
<dbReference type="GO" id="GO:0016887">
    <property type="term" value="F:ATP hydrolysis activity"/>
    <property type="evidence" value="ECO:0007669"/>
    <property type="project" value="InterPro"/>
</dbReference>
<dbReference type="STRING" id="573064.Mefer_1237"/>
<dbReference type="SFLD" id="SFLDG00002">
    <property type="entry name" value="C1.7:_P-type_atpase_like"/>
    <property type="match status" value="1"/>
</dbReference>
<dbReference type="SUPFAM" id="SSF81665">
    <property type="entry name" value="Calcium ATPase, transmembrane domain M"/>
    <property type="match status" value="1"/>
</dbReference>
<dbReference type="InterPro" id="IPR023298">
    <property type="entry name" value="ATPase_P-typ_TM_dom_sf"/>
</dbReference>
<dbReference type="RefSeq" id="WP_015791782.1">
    <property type="nucleotide sequence ID" value="NC_013156.1"/>
</dbReference>
<accession>C7P914</accession>
<dbReference type="InterPro" id="IPR023299">
    <property type="entry name" value="ATPase_P-typ_cyto_dom_N"/>
</dbReference>
<keyword evidence="6" id="KW-0067">ATP-binding</keyword>
<evidence type="ECO:0000256" key="10">
    <source>
        <dbReference type="SAM" id="Phobius"/>
    </source>
</evidence>
<keyword evidence="5" id="KW-0547">Nucleotide-binding</keyword>
<dbReference type="Gene3D" id="2.70.150.10">
    <property type="entry name" value="Calcium-transporting ATPase, cytoplasmic transduction domain A"/>
    <property type="match status" value="1"/>
</dbReference>
<dbReference type="AlphaFoldDB" id="C7P914"/>
<dbReference type="InterPro" id="IPR004014">
    <property type="entry name" value="ATPase_P-typ_cation-transptr_N"/>
</dbReference>
<dbReference type="Gene3D" id="3.40.50.1000">
    <property type="entry name" value="HAD superfamily/HAD-like"/>
    <property type="match status" value="1"/>
</dbReference>
<dbReference type="FunFam" id="2.70.150.10:FF:000042">
    <property type="entry name" value="Plasma membrane ATPase"/>
    <property type="match status" value="1"/>
</dbReference>
<dbReference type="InterPro" id="IPR008250">
    <property type="entry name" value="ATPase_P-typ_transduc_dom_A_sf"/>
</dbReference>
<keyword evidence="7" id="KW-1278">Translocase</keyword>
<organism evidence="12 13">
    <name type="scientific">Methanocaldococcus fervens (strain DSM 4213 / JCM 15782 / AG86)</name>
    <name type="common">Methanococcus fervens</name>
    <dbReference type="NCBI Taxonomy" id="573064"/>
    <lineage>
        <taxon>Archaea</taxon>
        <taxon>Methanobacteriati</taxon>
        <taxon>Methanobacteriota</taxon>
        <taxon>Methanomada group</taxon>
        <taxon>Methanococci</taxon>
        <taxon>Methanococcales</taxon>
        <taxon>Methanocaldococcaceae</taxon>
        <taxon>Methanocaldococcus</taxon>
    </lineage>
</organism>
<evidence type="ECO:0000256" key="6">
    <source>
        <dbReference type="ARBA" id="ARBA00022840"/>
    </source>
</evidence>
<evidence type="ECO:0000256" key="8">
    <source>
        <dbReference type="ARBA" id="ARBA00022989"/>
    </source>
</evidence>
<dbReference type="InterPro" id="IPR006068">
    <property type="entry name" value="ATPase_P-typ_cation-transptr_C"/>
</dbReference>
<evidence type="ECO:0000313" key="13">
    <source>
        <dbReference type="Proteomes" id="UP000001495"/>
    </source>
</evidence>
<evidence type="ECO:0000256" key="9">
    <source>
        <dbReference type="ARBA" id="ARBA00023136"/>
    </source>
</evidence>
<keyword evidence="9 10" id="KW-0472">Membrane</keyword>
<dbReference type="InterPro" id="IPR023214">
    <property type="entry name" value="HAD_sf"/>
</dbReference>
<dbReference type="SMART" id="SM00831">
    <property type="entry name" value="Cation_ATPase_N"/>
    <property type="match status" value="1"/>
</dbReference>
<keyword evidence="4 10" id="KW-0812">Transmembrane</keyword>
<feature type="transmembrane region" description="Helical" evidence="10">
    <location>
        <begin position="728"/>
        <end position="746"/>
    </location>
</feature>
<dbReference type="InterPro" id="IPR059000">
    <property type="entry name" value="ATPase_P-type_domA"/>
</dbReference>
<feature type="transmembrane region" description="Helical" evidence="10">
    <location>
        <begin position="684"/>
        <end position="707"/>
    </location>
</feature>
<dbReference type="GO" id="GO:0005524">
    <property type="term" value="F:ATP binding"/>
    <property type="evidence" value="ECO:0007669"/>
    <property type="project" value="UniProtKB-KW"/>
</dbReference>
<dbReference type="Pfam" id="PF00122">
    <property type="entry name" value="E1-E2_ATPase"/>
    <property type="match status" value="1"/>
</dbReference>
<feature type="transmembrane region" description="Helical" evidence="10">
    <location>
        <begin position="654"/>
        <end position="678"/>
    </location>
</feature>
<evidence type="ECO:0000256" key="3">
    <source>
        <dbReference type="ARBA" id="ARBA00022553"/>
    </source>
</evidence>
<feature type="transmembrane region" description="Helical" evidence="10">
    <location>
        <begin position="34"/>
        <end position="57"/>
    </location>
</feature>
<dbReference type="InterPro" id="IPR018303">
    <property type="entry name" value="ATPase_P-typ_P_site"/>
</dbReference>
<dbReference type="InterPro" id="IPR001757">
    <property type="entry name" value="P_typ_ATPase"/>
</dbReference>
<evidence type="ECO:0000256" key="5">
    <source>
        <dbReference type="ARBA" id="ARBA00022741"/>
    </source>
</evidence>
<dbReference type="Gene3D" id="1.20.1110.10">
    <property type="entry name" value="Calcium-transporting ATPase, transmembrane domain"/>
    <property type="match status" value="1"/>
</dbReference>
<evidence type="ECO:0000256" key="1">
    <source>
        <dbReference type="ARBA" id="ARBA00004141"/>
    </source>
</evidence>
<dbReference type="InterPro" id="IPR044492">
    <property type="entry name" value="P_typ_ATPase_HD_dom"/>
</dbReference>
<feature type="transmembrane region" description="Helical" evidence="10">
    <location>
        <begin position="789"/>
        <end position="808"/>
    </location>
</feature>
<dbReference type="NCBIfam" id="TIGR01494">
    <property type="entry name" value="ATPase_P-type"/>
    <property type="match status" value="3"/>
</dbReference>
<dbReference type="SUPFAM" id="SSF56784">
    <property type="entry name" value="HAD-like"/>
    <property type="match status" value="1"/>
</dbReference>
<feature type="domain" description="Cation-transporting P-type ATPase N-terminal" evidence="11">
    <location>
        <begin position="1"/>
        <end position="59"/>
    </location>
</feature>
<dbReference type="OrthoDB" id="8588at2157"/>
<proteinExistence type="inferred from homology"/>
<dbReference type="PANTHER" id="PTHR42861">
    <property type="entry name" value="CALCIUM-TRANSPORTING ATPASE"/>
    <property type="match status" value="1"/>
</dbReference>
<dbReference type="Pfam" id="PF00690">
    <property type="entry name" value="Cation_ATPase_N"/>
    <property type="match status" value="1"/>
</dbReference>
<keyword evidence="3" id="KW-0597">Phosphoprotein</keyword>
<dbReference type="SFLD" id="SFLDF00027">
    <property type="entry name" value="p-type_atpase"/>
    <property type="match status" value="1"/>
</dbReference>
<dbReference type="SFLD" id="SFLDS00003">
    <property type="entry name" value="Haloacid_Dehalogenase"/>
    <property type="match status" value="1"/>
</dbReference>
<keyword evidence="8 10" id="KW-1133">Transmembrane helix</keyword>
<evidence type="ECO:0000256" key="7">
    <source>
        <dbReference type="ARBA" id="ARBA00022967"/>
    </source>
</evidence>
<dbReference type="HOGENOM" id="CLU_002360_3_0_2"/>
<keyword evidence="13" id="KW-1185">Reference proteome</keyword>
<feature type="transmembrane region" description="Helical" evidence="10">
    <location>
        <begin position="214"/>
        <end position="233"/>
    </location>
</feature>
<dbReference type="SUPFAM" id="SSF81660">
    <property type="entry name" value="Metal cation-transporting ATPase, ATP-binding domain N"/>
    <property type="match status" value="1"/>
</dbReference>
<comment type="similarity">
    <text evidence="2">Belongs to the cation transport ATPase (P-type) (TC 3.A.3) family. Type IIIA subfamily.</text>
</comment>
<dbReference type="PRINTS" id="PR00119">
    <property type="entry name" value="CATATPASE"/>
</dbReference>
<dbReference type="Pfam" id="PF13246">
    <property type="entry name" value="Cation_ATPase"/>
    <property type="match status" value="1"/>
</dbReference>
<protein>
    <submittedName>
        <fullName evidence="12">ATPase, P-type (Transporting), HAD superfamily, subfamily IC</fullName>
    </submittedName>
</protein>
<evidence type="ECO:0000256" key="4">
    <source>
        <dbReference type="ARBA" id="ARBA00022692"/>
    </source>
</evidence>
<comment type="subcellular location">
    <subcellularLocation>
        <location evidence="1">Membrane</location>
        <topology evidence="1">Multi-pass membrane protein</topology>
    </subcellularLocation>
</comment>
<name>C7P914_METFA</name>
<dbReference type="eggNOG" id="arCOG01578">
    <property type="taxonomic scope" value="Archaea"/>
</dbReference>
<feature type="transmembrane region" description="Helical" evidence="10">
    <location>
        <begin position="758"/>
        <end position="777"/>
    </location>
</feature>
<feature type="transmembrane region" description="Helical" evidence="10">
    <location>
        <begin position="239"/>
        <end position="268"/>
    </location>
</feature>
<evidence type="ECO:0000313" key="12">
    <source>
        <dbReference type="EMBL" id="ACV25046.1"/>
    </source>
</evidence>
<dbReference type="InterPro" id="IPR036412">
    <property type="entry name" value="HAD-like_sf"/>
</dbReference>
<reference evidence="12" key="1">
    <citation type="submission" date="2009-08" db="EMBL/GenBank/DDBJ databases">
        <title>Complete sequence of chromosome of Methanocaldococcus fervens AG86.</title>
        <authorList>
            <consortium name="US DOE Joint Genome Institute"/>
            <person name="Lucas S."/>
            <person name="Copeland A."/>
            <person name="Lapidus A."/>
            <person name="Glavina del Rio T."/>
            <person name="Tice H."/>
            <person name="Bruce D."/>
            <person name="Goodwin L."/>
            <person name="Pitluck S."/>
            <person name="Chertkov O."/>
            <person name="Detter J.C."/>
            <person name="Han C."/>
            <person name="Tapia R."/>
            <person name="Larimer F."/>
            <person name="Land M."/>
            <person name="Hauser L."/>
            <person name="Kyrpides N."/>
            <person name="Ovchinnikova G."/>
            <person name="Lupa-Sieprawska M."/>
            <person name="Whitman W.B."/>
        </authorList>
    </citation>
    <scope>NUCLEOTIDE SEQUENCE [LARGE SCALE GENOMIC DNA]</scope>
    <source>
        <strain evidence="12">AG86</strain>
    </source>
</reference>
<dbReference type="KEGG" id="mfe:Mefer_1237"/>
<dbReference type="PROSITE" id="PS00154">
    <property type="entry name" value="ATPASE_E1_E2"/>
    <property type="match status" value="1"/>
</dbReference>
<sequence length="848" mass="95023">MSIKYLSDEEAKKRLKEFGYNEISPPKKGTFLKIFFNQLINPMIYILLIAAFISHLVGDVFSFWFIISIITFIILIGFILEYKGEKAVEALKKFVKTEVKVLRDGVVKKIDAKEVVPGDVVILEAGDKVPADGEILEEMNLKVDESLLTGESLPVEKKVGDEIFAGTLVVNGKCKVLITKTGRNTKIGQISKYVEAPEEKTPLQQKIDTLVKQLSILAFFITALIFIFGLFFSSSIYSILMTALAISVGTIPEALPLVLTITLAYGMYNMAKSNAIVKRMVAAETLGSVTVICTDKTGTLTKNQMHVEKIYTNGKIYDANSIDTKKDKALEFLLKIGVLCNNAELKSEDKVIGDPTEGALLILGHKENMLKDGLEKDYERVYEILFTSERKMMTTIHKHNEKYFVFSKGATEVILNKCRYILKENRIEEMSKKDVEEILKVNNKLASEAYRVLSLAYKEMDNFSKDKNEVEKDLIFVGLIGMADALKENVKEAIELCKRLGVKVAMITGDNPITAKAIAKRLGIYEERKIEFEVEDKLLEIIKDGIITGDELERMSDEEFEKVVDYINIYARTLPEQKLRIVNALKKKGHVVAMTGDGVNDAPALKKADIGVAMGSGSDVAKEASDLILQDDNFSTIVEAIRIGRTIYNNIKSFTSYFVSTNYCEVFLILMSIFLLGADYLPLLATHILIINMIAEDLPAVTIGLDFSGTGYKKPISPKEKIFGKKELILSFGLAISMAFVLYSIYVVNLSYMEKARAILFSSFISMLIANTLNFKVKGSIFNINVKNRLLIFSTFTIFLILLILIYTPLNTYLGFAPLAFGDWIYPIISFILTLAIGEILKRIYTKF</sequence>
<dbReference type="Gene3D" id="3.40.1110.10">
    <property type="entry name" value="Calcium-transporting ATPase, cytoplasmic domain N"/>
    <property type="match status" value="1"/>
</dbReference>
<dbReference type="FunFam" id="3.40.50.1000:FF:000083">
    <property type="entry name" value="Sodium/potassium-transporting ATPase subunit alpha"/>
    <property type="match status" value="1"/>
</dbReference>
<dbReference type="GeneID" id="8365940"/>
<gene>
    <name evidence="12" type="ordered locus">Mefer_1237</name>
</gene>
<evidence type="ECO:0000256" key="2">
    <source>
        <dbReference type="ARBA" id="ARBA00008804"/>
    </source>
</evidence>
<evidence type="ECO:0000259" key="11">
    <source>
        <dbReference type="SMART" id="SM00831"/>
    </source>
</evidence>
<dbReference type="SUPFAM" id="SSF81653">
    <property type="entry name" value="Calcium ATPase, transduction domain A"/>
    <property type="match status" value="1"/>
</dbReference>
<feature type="transmembrane region" description="Helical" evidence="10">
    <location>
        <begin position="63"/>
        <end position="82"/>
    </location>
</feature>
<dbReference type="Pfam" id="PF00689">
    <property type="entry name" value="Cation_ATPase_C"/>
    <property type="match status" value="1"/>
</dbReference>
<dbReference type="Pfam" id="PF08282">
    <property type="entry name" value="Hydrolase_3"/>
    <property type="match status" value="1"/>
</dbReference>
<dbReference type="Proteomes" id="UP000001495">
    <property type="component" value="Chromosome"/>
</dbReference>